<dbReference type="PANTHER" id="PTHR19865">
    <property type="entry name" value="U3 SMALL NUCLEOLAR RNA INTERACTING PROTEIN 2"/>
    <property type="match status" value="1"/>
</dbReference>
<evidence type="ECO:0000256" key="2">
    <source>
        <dbReference type="ARBA" id="ARBA00022574"/>
    </source>
</evidence>
<sequence length="271" mass="30419">MLLGQFKSFLINYNWRQSFDCIFSMPFFIRKRGRTVVNQKSKVRGRNKALPDASRKPKLSKAEDVELSDEGSDEEIPSDEENVGRSSDSDSELERETAQEKRLRIAKEYLSQVEAEIDEAADSEDDTDGLLSRHLQHDARKLKGKHFVPVAEHILEPKPEDITLLKGHQLSLTCVVISPDNLFIYTGSKDCSVIKWDVQTQKKVHTAHGGRKSTVLIHKGHTTHILSMAISSSGKFLVTGDQAAQIIVWNPQSMEILRTFSGHKAAVTLIA</sequence>
<dbReference type="PROSITE" id="PS50082">
    <property type="entry name" value="WD_REPEATS_2"/>
    <property type="match status" value="2"/>
</dbReference>
<evidence type="ECO:0000256" key="4">
    <source>
        <dbReference type="ARBA" id="ARBA00023242"/>
    </source>
</evidence>
<dbReference type="Gene3D" id="2.130.10.10">
    <property type="entry name" value="YVTN repeat-like/Quinoprotein amine dehydrogenase"/>
    <property type="match status" value="1"/>
</dbReference>
<dbReference type="Pfam" id="PF00400">
    <property type="entry name" value="WD40"/>
    <property type="match status" value="2"/>
</dbReference>
<dbReference type="InterPro" id="IPR039241">
    <property type="entry name" value="Rrp9-like"/>
</dbReference>
<evidence type="ECO:0000256" key="3">
    <source>
        <dbReference type="ARBA" id="ARBA00022737"/>
    </source>
</evidence>
<dbReference type="PANTHER" id="PTHR19865:SF0">
    <property type="entry name" value="U3 SMALL NUCLEOLAR RNA-INTERACTING PROTEIN 2"/>
    <property type="match status" value="1"/>
</dbReference>
<accession>A0A7J7JU37</accession>
<feature type="compositionally biased region" description="Acidic residues" evidence="6">
    <location>
        <begin position="65"/>
        <end position="81"/>
    </location>
</feature>
<keyword evidence="8" id="KW-1185">Reference proteome</keyword>
<comment type="subcellular location">
    <subcellularLocation>
        <location evidence="1">Nucleus</location>
    </subcellularLocation>
</comment>
<protein>
    <submittedName>
        <fullName evidence="7">RRP9</fullName>
    </submittedName>
</protein>
<dbReference type="InterPro" id="IPR036322">
    <property type="entry name" value="WD40_repeat_dom_sf"/>
</dbReference>
<dbReference type="EMBL" id="VXIV02001850">
    <property type="protein sequence ID" value="KAF6029184.1"/>
    <property type="molecule type" value="Genomic_DNA"/>
</dbReference>
<keyword evidence="3" id="KW-0677">Repeat</keyword>
<dbReference type="GO" id="GO:0034511">
    <property type="term" value="F:U3 snoRNA binding"/>
    <property type="evidence" value="ECO:0007669"/>
    <property type="project" value="InterPro"/>
</dbReference>
<gene>
    <name evidence="7" type="ORF">EB796_012530</name>
</gene>
<keyword evidence="4" id="KW-0539">Nucleus</keyword>
<organism evidence="7 8">
    <name type="scientific">Bugula neritina</name>
    <name type="common">Brown bryozoan</name>
    <name type="synonym">Sertularia neritina</name>
    <dbReference type="NCBI Taxonomy" id="10212"/>
    <lineage>
        <taxon>Eukaryota</taxon>
        <taxon>Metazoa</taxon>
        <taxon>Spiralia</taxon>
        <taxon>Lophotrochozoa</taxon>
        <taxon>Bryozoa</taxon>
        <taxon>Gymnolaemata</taxon>
        <taxon>Cheilostomatida</taxon>
        <taxon>Flustrina</taxon>
        <taxon>Buguloidea</taxon>
        <taxon>Bugulidae</taxon>
        <taxon>Bugula</taxon>
    </lineage>
</organism>
<name>A0A7J7JU37_BUGNE</name>
<evidence type="ECO:0000256" key="1">
    <source>
        <dbReference type="ARBA" id="ARBA00004123"/>
    </source>
</evidence>
<proteinExistence type="predicted"/>
<dbReference type="AlphaFoldDB" id="A0A7J7JU37"/>
<feature type="repeat" description="WD" evidence="5">
    <location>
        <begin position="165"/>
        <end position="206"/>
    </location>
</feature>
<dbReference type="SUPFAM" id="SSF50978">
    <property type="entry name" value="WD40 repeat-like"/>
    <property type="match status" value="1"/>
</dbReference>
<dbReference type="PROSITE" id="PS50294">
    <property type="entry name" value="WD_REPEATS_REGION"/>
    <property type="match status" value="1"/>
</dbReference>
<evidence type="ECO:0000313" key="7">
    <source>
        <dbReference type="EMBL" id="KAF6029184.1"/>
    </source>
</evidence>
<reference evidence="7" key="1">
    <citation type="submission" date="2020-06" db="EMBL/GenBank/DDBJ databases">
        <title>Draft genome of Bugula neritina, a colonial animal packing powerful symbionts and potential medicines.</title>
        <authorList>
            <person name="Rayko M."/>
        </authorList>
    </citation>
    <scope>NUCLEOTIDE SEQUENCE [LARGE SCALE GENOMIC DNA]</scope>
    <source>
        <strain evidence="7">Kwan_BN1</strain>
    </source>
</reference>
<dbReference type="OrthoDB" id="189968at2759"/>
<evidence type="ECO:0000313" key="8">
    <source>
        <dbReference type="Proteomes" id="UP000593567"/>
    </source>
</evidence>
<comment type="caution">
    <text evidence="7">The sequence shown here is derived from an EMBL/GenBank/DDBJ whole genome shotgun (WGS) entry which is preliminary data.</text>
</comment>
<dbReference type="InterPro" id="IPR015943">
    <property type="entry name" value="WD40/YVTN_repeat-like_dom_sf"/>
</dbReference>
<evidence type="ECO:0000256" key="5">
    <source>
        <dbReference type="PROSITE-ProRule" id="PRU00221"/>
    </source>
</evidence>
<evidence type="ECO:0000256" key="6">
    <source>
        <dbReference type="SAM" id="MobiDB-lite"/>
    </source>
</evidence>
<dbReference type="Proteomes" id="UP000593567">
    <property type="component" value="Unassembled WGS sequence"/>
</dbReference>
<feature type="repeat" description="WD" evidence="5">
    <location>
        <begin position="218"/>
        <end position="259"/>
    </location>
</feature>
<keyword evidence="2 5" id="KW-0853">WD repeat</keyword>
<dbReference type="SMART" id="SM00320">
    <property type="entry name" value="WD40"/>
    <property type="match status" value="2"/>
</dbReference>
<dbReference type="GO" id="GO:0032040">
    <property type="term" value="C:small-subunit processome"/>
    <property type="evidence" value="ECO:0007669"/>
    <property type="project" value="TreeGrafter"/>
</dbReference>
<dbReference type="InterPro" id="IPR001680">
    <property type="entry name" value="WD40_rpt"/>
</dbReference>
<feature type="region of interest" description="Disordered" evidence="6">
    <location>
        <begin position="39"/>
        <end position="98"/>
    </location>
</feature>